<dbReference type="AlphaFoldDB" id="A0A512HNG1"/>
<evidence type="ECO:0000256" key="1">
    <source>
        <dbReference type="SAM" id="SignalP"/>
    </source>
</evidence>
<evidence type="ECO:0000313" key="3">
    <source>
        <dbReference type="Proteomes" id="UP000321717"/>
    </source>
</evidence>
<dbReference type="Pfam" id="PF13557">
    <property type="entry name" value="Phenol_MetA_deg"/>
    <property type="match status" value="1"/>
</dbReference>
<dbReference type="InterPro" id="IPR025737">
    <property type="entry name" value="FApF"/>
</dbReference>
<reference evidence="2 3" key="1">
    <citation type="submission" date="2019-07" db="EMBL/GenBank/DDBJ databases">
        <title>Whole genome shotgun sequence of Rhizobium naphthalenivorans NBRC 107585.</title>
        <authorList>
            <person name="Hosoyama A."/>
            <person name="Uohara A."/>
            <person name="Ohji S."/>
            <person name="Ichikawa N."/>
        </authorList>
    </citation>
    <scope>NUCLEOTIDE SEQUENCE [LARGE SCALE GENOMIC DNA]</scope>
    <source>
        <strain evidence="2 3">NBRC 107585</strain>
    </source>
</reference>
<feature type="chain" id="PRO_5022204608" evidence="1">
    <location>
        <begin position="34"/>
        <end position="300"/>
    </location>
</feature>
<comment type="caution">
    <text evidence="2">The sequence shown here is derived from an EMBL/GenBank/DDBJ whole genome shotgun (WGS) entry which is preliminary data.</text>
</comment>
<accession>A0A512HNG1</accession>
<proteinExistence type="predicted"/>
<organism evidence="2 3">
    <name type="scientific">Ciceribacter naphthalenivorans</name>
    <dbReference type="NCBI Taxonomy" id="1118451"/>
    <lineage>
        <taxon>Bacteria</taxon>
        <taxon>Pseudomonadati</taxon>
        <taxon>Pseudomonadota</taxon>
        <taxon>Alphaproteobacteria</taxon>
        <taxon>Hyphomicrobiales</taxon>
        <taxon>Rhizobiaceae</taxon>
        <taxon>Ciceribacter</taxon>
    </lineage>
</organism>
<keyword evidence="1" id="KW-0732">Signal</keyword>
<evidence type="ECO:0000313" key="2">
    <source>
        <dbReference type="EMBL" id="GEO86986.1"/>
    </source>
</evidence>
<name>A0A512HNG1_9HYPH</name>
<gene>
    <name evidence="2" type="ORF">RNA01_39180</name>
</gene>
<dbReference type="RefSeq" id="WP_170253559.1">
    <property type="nucleotide sequence ID" value="NZ_BJZP01000027.1"/>
</dbReference>
<protein>
    <submittedName>
        <fullName evidence="2">Peptidase</fullName>
    </submittedName>
</protein>
<dbReference type="Proteomes" id="UP000321717">
    <property type="component" value="Unassembled WGS sequence"/>
</dbReference>
<keyword evidence="3" id="KW-1185">Reference proteome</keyword>
<dbReference type="EMBL" id="BJZP01000027">
    <property type="protein sequence ID" value="GEO86986.1"/>
    <property type="molecule type" value="Genomic_DNA"/>
</dbReference>
<sequence>MTLKRFFENALRCTVPLLSMATLGPLGAGAALAADAQPRDFMPAPAGTHLGLLYYLHGSSDTFVDSNGDEVPGSGLDTNIGIARYVYFFDVGDMRADINVVQPFGGLSDMSIGGAPLASDDFSLGDTSIVATFWPLNDPENNRYFAVATYLTLPTGEYDPNVASLGSNRWAVTVQPAYYFNIAPKWSVDVVGDVTIYGDNDDGPGGITIEKDPNFTALSWLNYHASDATTVSFGVSTTWGGEETWGGVDRGDSQVTTLRLAWSQMLNPTTQLVTELSTDVDAENTFKRDFGALLRLAKFF</sequence>
<feature type="signal peptide" evidence="1">
    <location>
        <begin position="1"/>
        <end position="33"/>
    </location>
</feature>